<dbReference type="Gene3D" id="1.10.357.10">
    <property type="entry name" value="Tetracycline Repressor, domain 2"/>
    <property type="match status" value="1"/>
</dbReference>
<evidence type="ECO:0000256" key="4">
    <source>
        <dbReference type="PROSITE-ProRule" id="PRU00335"/>
    </source>
</evidence>
<dbReference type="PANTHER" id="PTHR30055:SF148">
    <property type="entry name" value="TETR-FAMILY TRANSCRIPTIONAL REGULATOR"/>
    <property type="match status" value="1"/>
</dbReference>
<keyword evidence="7" id="KW-1185">Reference proteome</keyword>
<evidence type="ECO:0000256" key="3">
    <source>
        <dbReference type="ARBA" id="ARBA00023163"/>
    </source>
</evidence>
<keyword evidence="2 4" id="KW-0238">DNA-binding</keyword>
<dbReference type="InterPro" id="IPR001647">
    <property type="entry name" value="HTH_TetR"/>
</dbReference>
<accession>A0A7X0SJM3</accession>
<dbReference type="Gene3D" id="1.10.10.60">
    <property type="entry name" value="Homeodomain-like"/>
    <property type="match status" value="1"/>
</dbReference>
<proteinExistence type="predicted"/>
<feature type="DNA-binding region" description="H-T-H motif" evidence="4">
    <location>
        <begin position="41"/>
        <end position="60"/>
    </location>
</feature>
<evidence type="ECO:0000256" key="1">
    <source>
        <dbReference type="ARBA" id="ARBA00023015"/>
    </source>
</evidence>
<dbReference type="RefSeq" id="WP_185128886.1">
    <property type="nucleotide sequence ID" value="NZ_JACJVO010000010.1"/>
</dbReference>
<evidence type="ECO:0000313" key="7">
    <source>
        <dbReference type="Proteomes" id="UP000564644"/>
    </source>
</evidence>
<reference evidence="6 7" key="1">
    <citation type="submission" date="2020-08" db="EMBL/GenBank/DDBJ databases">
        <title>Cohnella phylogeny.</title>
        <authorList>
            <person name="Dunlap C."/>
        </authorList>
    </citation>
    <scope>NUCLEOTIDE SEQUENCE [LARGE SCALE GENOMIC DNA]</scope>
    <source>
        <strain evidence="6 7">CBP 2801</strain>
    </source>
</reference>
<evidence type="ECO:0000256" key="2">
    <source>
        <dbReference type="ARBA" id="ARBA00023125"/>
    </source>
</evidence>
<sequence length="201" mass="22266">MVAKSTGTSGGPGRPRSQEAWEAVMKAVDALLETQGYRRLTMEAIAKEAGVGKPTLYRWWPNAPSIVIEALLRKADDGIGLPDTGSLRNDLISYVTETCRILAGPTGEIVARLMAETQFDAEFADTFRQKFIYVRREALASLLRRGAERGEIPTNADLEWLADLCYGPIWYRLLNRHAELDDAFASRIVDLLLLGARTPAD</sequence>
<dbReference type="Pfam" id="PF16859">
    <property type="entry name" value="TetR_C_11"/>
    <property type="match status" value="1"/>
</dbReference>
<dbReference type="PROSITE" id="PS50977">
    <property type="entry name" value="HTH_TETR_2"/>
    <property type="match status" value="1"/>
</dbReference>
<gene>
    <name evidence="6" type="ORF">H7C18_09855</name>
</gene>
<dbReference type="InterPro" id="IPR011075">
    <property type="entry name" value="TetR_C"/>
</dbReference>
<evidence type="ECO:0000259" key="5">
    <source>
        <dbReference type="PROSITE" id="PS50977"/>
    </source>
</evidence>
<dbReference type="EMBL" id="JACJVO010000010">
    <property type="protein sequence ID" value="MBB6731210.1"/>
    <property type="molecule type" value="Genomic_DNA"/>
</dbReference>
<name>A0A7X0SJM3_9BACL</name>
<dbReference type="GO" id="GO:0000976">
    <property type="term" value="F:transcription cis-regulatory region binding"/>
    <property type="evidence" value="ECO:0007669"/>
    <property type="project" value="TreeGrafter"/>
</dbReference>
<dbReference type="GO" id="GO:0003700">
    <property type="term" value="F:DNA-binding transcription factor activity"/>
    <property type="evidence" value="ECO:0007669"/>
    <property type="project" value="TreeGrafter"/>
</dbReference>
<dbReference type="InterPro" id="IPR009057">
    <property type="entry name" value="Homeodomain-like_sf"/>
</dbReference>
<comment type="caution">
    <text evidence="6">The sequence shown here is derived from an EMBL/GenBank/DDBJ whole genome shotgun (WGS) entry which is preliminary data.</text>
</comment>
<protein>
    <submittedName>
        <fullName evidence="6">TetR/AcrR family transcriptional regulator</fullName>
    </submittedName>
</protein>
<dbReference type="SUPFAM" id="SSF48498">
    <property type="entry name" value="Tetracyclin repressor-like, C-terminal domain"/>
    <property type="match status" value="1"/>
</dbReference>
<evidence type="ECO:0000313" key="6">
    <source>
        <dbReference type="EMBL" id="MBB6731210.1"/>
    </source>
</evidence>
<dbReference type="AlphaFoldDB" id="A0A7X0SJM3"/>
<dbReference type="SUPFAM" id="SSF46689">
    <property type="entry name" value="Homeodomain-like"/>
    <property type="match status" value="1"/>
</dbReference>
<organism evidence="6 7">
    <name type="scientific">Cohnella zeiphila</name>
    <dbReference type="NCBI Taxonomy" id="2761120"/>
    <lineage>
        <taxon>Bacteria</taxon>
        <taxon>Bacillati</taxon>
        <taxon>Bacillota</taxon>
        <taxon>Bacilli</taxon>
        <taxon>Bacillales</taxon>
        <taxon>Paenibacillaceae</taxon>
        <taxon>Cohnella</taxon>
    </lineage>
</organism>
<dbReference type="Pfam" id="PF00440">
    <property type="entry name" value="TetR_N"/>
    <property type="match status" value="1"/>
</dbReference>
<dbReference type="InterPro" id="IPR036271">
    <property type="entry name" value="Tet_transcr_reg_TetR-rel_C_sf"/>
</dbReference>
<dbReference type="InterPro" id="IPR050109">
    <property type="entry name" value="HTH-type_TetR-like_transc_reg"/>
</dbReference>
<dbReference type="PANTHER" id="PTHR30055">
    <property type="entry name" value="HTH-TYPE TRANSCRIPTIONAL REGULATOR RUTR"/>
    <property type="match status" value="1"/>
</dbReference>
<feature type="domain" description="HTH tetR-type" evidence="5">
    <location>
        <begin position="18"/>
        <end position="78"/>
    </location>
</feature>
<dbReference type="Proteomes" id="UP000564644">
    <property type="component" value="Unassembled WGS sequence"/>
</dbReference>
<keyword evidence="1" id="KW-0805">Transcription regulation</keyword>
<keyword evidence="3" id="KW-0804">Transcription</keyword>